<reference evidence="2 3" key="1">
    <citation type="submission" date="2020-07" db="EMBL/GenBank/DDBJ databases">
        <title>Sequencing the genomes of 1000 actinobacteria strains.</title>
        <authorList>
            <person name="Klenk H.-P."/>
        </authorList>
    </citation>
    <scope>NUCLEOTIDE SEQUENCE [LARGE SCALE GENOMIC DNA]</scope>
    <source>
        <strain evidence="2 3">DSM 45772</strain>
    </source>
</reference>
<comment type="caution">
    <text evidence="2">The sequence shown here is derived from an EMBL/GenBank/DDBJ whole genome shotgun (WGS) entry which is preliminary data.</text>
</comment>
<protein>
    <submittedName>
        <fullName evidence="2">Uncharacterized protein</fullName>
    </submittedName>
</protein>
<proteinExistence type="predicted"/>
<dbReference type="EMBL" id="JACCBN010000001">
    <property type="protein sequence ID" value="NYD39839.1"/>
    <property type="molecule type" value="Genomic_DNA"/>
</dbReference>
<feature type="region of interest" description="Disordered" evidence="1">
    <location>
        <begin position="85"/>
        <end position="108"/>
    </location>
</feature>
<sequence length="108" mass="11122">MTDAADAAISALREATQALGIGQQAASRAEPTDDDEPGVALEVAYLLDATVHLLRSTDLESVPGSSESHRLHAVVQHLSNGAELARRGQVAGGPIAAHPEPRTAGPQL</sequence>
<dbReference type="AlphaFoldDB" id="A0A7Y9E2C3"/>
<evidence type="ECO:0000313" key="2">
    <source>
        <dbReference type="EMBL" id="NYD39839.1"/>
    </source>
</evidence>
<dbReference type="RefSeq" id="WP_179797105.1">
    <property type="nucleotide sequence ID" value="NZ_BAABHP010000002.1"/>
</dbReference>
<dbReference type="Proteomes" id="UP000535890">
    <property type="component" value="Unassembled WGS sequence"/>
</dbReference>
<organism evidence="2 3">
    <name type="scientific">Actinomycetospora corticicola</name>
    <dbReference type="NCBI Taxonomy" id="663602"/>
    <lineage>
        <taxon>Bacteria</taxon>
        <taxon>Bacillati</taxon>
        <taxon>Actinomycetota</taxon>
        <taxon>Actinomycetes</taxon>
        <taxon>Pseudonocardiales</taxon>
        <taxon>Pseudonocardiaceae</taxon>
        <taxon>Actinomycetospora</taxon>
    </lineage>
</organism>
<evidence type="ECO:0000313" key="3">
    <source>
        <dbReference type="Proteomes" id="UP000535890"/>
    </source>
</evidence>
<keyword evidence="3" id="KW-1185">Reference proteome</keyword>
<gene>
    <name evidence="2" type="ORF">BJ983_005941</name>
</gene>
<evidence type="ECO:0000256" key="1">
    <source>
        <dbReference type="SAM" id="MobiDB-lite"/>
    </source>
</evidence>
<name>A0A7Y9E2C3_9PSEU</name>
<accession>A0A7Y9E2C3</accession>